<dbReference type="PANTHER" id="PTHR38248:SF2">
    <property type="entry name" value="FUNK1 11"/>
    <property type="match status" value="1"/>
</dbReference>
<feature type="domain" description="Fungal-type protein kinase" evidence="2">
    <location>
        <begin position="1"/>
        <end position="193"/>
    </location>
</feature>
<reference evidence="3 4" key="1">
    <citation type="submission" date="2018-01" db="EMBL/GenBank/DDBJ databases">
        <title>Genome characterization of the sugarcane-associated fungus Trichoderma ghanense CCMA-1212 and their application in lignocelulose bioconversion.</title>
        <authorList>
            <person name="Steindorff A.S."/>
            <person name="Mendes T.D."/>
            <person name="Vilela E.S.D."/>
            <person name="Rodrigues D.S."/>
            <person name="Formighieri E.F."/>
            <person name="Melo I.S."/>
            <person name="Favaro L.C.L."/>
        </authorList>
    </citation>
    <scope>NUCLEOTIDE SEQUENCE [LARGE SCALE GENOMIC DNA]</scope>
    <source>
        <strain evidence="3 4">CCMA-1212</strain>
    </source>
</reference>
<accession>A0ABY2GZN4</accession>
<sequence length="194" mass="22071">MGEEQLGFDPTTITTEASRRDFRVQRNGETERLILDKLMKRAPCISGRATTCWKAFREDNPQTPLMVTDIWQYAEREEEGEVLREATGKEVVNVARYYHHETVYVRSQIDAIVTNVRGDLNADAINFHAIRSPEFGATATERSRSRSITGLKRSSSQIGTPIPPSNRSCSTTSTKLGRESLPYRLHRRVIIRNC</sequence>
<feature type="compositionally biased region" description="Polar residues" evidence="1">
    <location>
        <begin position="146"/>
        <end position="174"/>
    </location>
</feature>
<dbReference type="EMBL" id="PPTA01000009">
    <property type="protein sequence ID" value="TFB01129.1"/>
    <property type="molecule type" value="Genomic_DNA"/>
</dbReference>
<keyword evidence="4" id="KW-1185">Reference proteome</keyword>
<evidence type="ECO:0000313" key="3">
    <source>
        <dbReference type="EMBL" id="TFB01129.1"/>
    </source>
</evidence>
<gene>
    <name evidence="3" type="ORF">CCMA1212_006702</name>
</gene>
<proteinExistence type="predicted"/>
<dbReference type="Pfam" id="PF17667">
    <property type="entry name" value="Pkinase_fungal"/>
    <property type="match status" value="1"/>
</dbReference>
<evidence type="ECO:0000313" key="4">
    <source>
        <dbReference type="Proteomes" id="UP001642720"/>
    </source>
</evidence>
<dbReference type="InterPro" id="IPR040976">
    <property type="entry name" value="Pkinase_fungal"/>
</dbReference>
<comment type="caution">
    <text evidence="3">The sequence shown here is derived from an EMBL/GenBank/DDBJ whole genome shotgun (WGS) entry which is preliminary data.</text>
</comment>
<feature type="region of interest" description="Disordered" evidence="1">
    <location>
        <begin position="138"/>
        <end position="174"/>
    </location>
</feature>
<dbReference type="RefSeq" id="XP_073557330.1">
    <property type="nucleotide sequence ID" value="XM_073703907.1"/>
</dbReference>
<dbReference type="GeneID" id="300578357"/>
<dbReference type="Proteomes" id="UP001642720">
    <property type="component" value="Unassembled WGS sequence"/>
</dbReference>
<organism evidence="3 4">
    <name type="scientific">Trichoderma ghanense</name>
    <dbReference type="NCBI Taxonomy" id="65468"/>
    <lineage>
        <taxon>Eukaryota</taxon>
        <taxon>Fungi</taxon>
        <taxon>Dikarya</taxon>
        <taxon>Ascomycota</taxon>
        <taxon>Pezizomycotina</taxon>
        <taxon>Sordariomycetes</taxon>
        <taxon>Hypocreomycetidae</taxon>
        <taxon>Hypocreales</taxon>
        <taxon>Hypocreaceae</taxon>
        <taxon>Trichoderma</taxon>
    </lineage>
</organism>
<evidence type="ECO:0000259" key="2">
    <source>
        <dbReference type="Pfam" id="PF17667"/>
    </source>
</evidence>
<evidence type="ECO:0000256" key="1">
    <source>
        <dbReference type="SAM" id="MobiDB-lite"/>
    </source>
</evidence>
<name>A0ABY2GZN4_9HYPO</name>
<dbReference type="PANTHER" id="PTHR38248">
    <property type="entry name" value="FUNK1 6"/>
    <property type="match status" value="1"/>
</dbReference>
<protein>
    <recommendedName>
        <fullName evidence="2">Fungal-type protein kinase domain-containing protein</fullName>
    </recommendedName>
</protein>